<accession>A0AA39XXL8</accession>
<keyword evidence="3" id="KW-1185">Reference proteome</keyword>
<organism evidence="2 3">
    <name type="scientific">Cercophora newfieldiana</name>
    <dbReference type="NCBI Taxonomy" id="92897"/>
    <lineage>
        <taxon>Eukaryota</taxon>
        <taxon>Fungi</taxon>
        <taxon>Dikarya</taxon>
        <taxon>Ascomycota</taxon>
        <taxon>Pezizomycotina</taxon>
        <taxon>Sordariomycetes</taxon>
        <taxon>Sordariomycetidae</taxon>
        <taxon>Sordariales</taxon>
        <taxon>Lasiosphaeriaceae</taxon>
        <taxon>Cercophora</taxon>
    </lineage>
</organism>
<name>A0AA39XXL8_9PEZI</name>
<feature type="compositionally biased region" description="Polar residues" evidence="1">
    <location>
        <begin position="264"/>
        <end position="273"/>
    </location>
</feature>
<feature type="region of interest" description="Disordered" evidence="1">
    <location>
        <begin position="66"/>
        <end position="88"/>
    </location>
</feature>
<evidence type="ECO:0000313" key="3">
    <source>
        <dbReference type="Proteomes" id="UP001174936"/>
    </source>
</evidence>
<proteinExistence type="predicted"/>
<reference evidence="2" key="1">
    <citation type="submission" date="2023-06" db="EMBL/GenBank/DDBJ databases">
        <title>Genome-scale phylogeny and comparative genomics of the fungal order Sordariales.</title>
        <authorList>
            <consortium name="Lawrence Berkeley National Laboratory"/>
            <person name="Hensen N."/>
            <person name="Bonometti L."/>
            <person name="Westerberg I."/>
            <person name="Brannstrom I.O."/>
            <person name="Guillou S."/>
            <person name="Cros-Aarteil S."/>
            <person name="Calhoun S."/>
            <person name="Haridas S."/>
            <person name="Kuo A."/>
            <person name="Mondo S."/>
            <person name="Pangilinan J."/>
            <person name="Riley R."/>
            <person name="Labutti K."/>
            <person name="Andreopoulos B."/>
            <person name="Lipzen A."/>
            <person name="Chen C."/>
            <person name="Yanf M."/>
            <person name="Daum C."/>
            <person name="Ng V."/>
            <person name="Clum A."/>
            <person name="Steindorff A."/>
            <person name="Ohm R."/>
            <person name="Martin F."/>
            <person name="Silar P."/>
            <person name="Natvig D."/>
            <person name="Lalanne C."/>
            <person name="Gautier V."/>
            <person name="Ament-Velasquez S.L."/>
            <person name="Kruys A."/>
            <person name="Hutchinson M.I."/>
            <person name="Powell A.J."/>
            <person name="Barry K."/>
            <person name="Miller A.N."/>
            <person name="Grigoriev I.V."/>
            <person name="Debuchy R."/>
            <person name="Gladieux P."/>
            <person name="Thoren M.H."/>
            <person name="Johannesson H."/>
        </authorList>
    </citation>
    <scope>NUCLEOTIDE SEQUENCE</scope>
    <source>
        <strain evidence="2">SMH2532-1</strain>
    </source>
</reference>
<dbReference type="Proteomes" id="UP001174936">
    <property type="component" value="Unassembled WGS sequence"/>
</dbReference>
<evidence type="ECO:0000256" key="1">
    <source>
        <dbReference type="SAM" id="MobiDB-lite"/>
    </source>
</evidence>
<feature type="region of interest" description="Disordered" evidence="1">
    <location>
        <begin position="231"/>
        <end position="277"/>
    </location>
</feature>
<comment type="caution">
    <text evidence="2">The sequence shown here is derived from an EMBL/GenBank/DDBJ whole genome shotgun (WGS) entry which is preliminary data.</text>
</comment>
<sequence>MNNPEWGSYPPLLSCPASQQQHFPVQQVQPAPVQFARPSVAELLRQKDRTYTPLITSREDLERLKKEHEAINDVAPTGSGKDDVDYPKTPEKEQEYVKQLFHAIIDFSNVVENATHIHLNRVRGMSDFEIQCIAWDLLIAIEDAHCGKLGFPARNWDNEWRYQEFDSFKARFDAVVAAVRRSKSIAYGGCPVSFVKRVASAPAKELAGKETNNSGNSTKRDQLKAGKQVLAANQPPATNSNKGSAGKSARGRTKAGRVTKTPAGRQTSGSRQPTAPAEPIYQSFVPTASNSAVAQEIGRVAGAADPTVPNRMMPYAVGWSVGATDPTLPYFPTPGDMSGAMMSTTPGTISPIMLGEANWFAAPAGAEAMVEDQEYSDIDAYVESAWKDM</sequence>
<dbReference type="EMBL" id="JAULSV010000006">
    <property type="protein sequence ID" value="KAK0641964.1"/>
    <property type="molecule type" value="Genomic_DNA"/>
</dbReference>
<protein>
    <submittedName>
        <fullName evidence="2">Uncharacterized protein</fullName>
    </submittedName>
</protein>
<gene>
    <name evidence="2" type="ORF">B0T16DRAFT_461987</name>
</gene>
<dbReference type="AlphaFoldDB" id="A0AA39XXL8"/>
<evidence type="ECO:0000313" key="2">
    <source>
        <dbReference type="EMBL" id="KAK0641964.1"/>
    </source>
</evidence>